<sequence>MAEKTAHQQPSPSPVRSGMRHNEDIRCIVSTFLFFLVFIITWHYFSSPLAGGWVSLTLWLSLFQLSFMGAVTTHNAIHLPVFWSRNWNNFYQICLSLQYGGAVTVFIPGHNLSHHKYPQQARDVMRTTKVRYSWNLLNGLLFFWHVVLSGNKDDKLYFEAQARLNRPIVRQRRREEIAVWGTTAVLILIDWRRWIWFALLPQFYAKYCILSLNFLQHDGCDMSSKYNFARNFTGITLNYLCFNNGYHTVHHLYPGLHWSVLPEKHQELIGPHIAKRLESSNILVYMWKSFIYPGLRLDYTGRRLVITKEENEMPDEPWFYDGSETFSNTKEYLSQGMK</sequence>
<dbReference type="EMBL" id="JABEVY010000457">
    <property type="protein sequence ID" value="KAF5232111.1"/>
    <property type="molecule type" value="Genomic_DNA"/>
</dbReference>
<feature type="transmembrane region" description="Helical" evidence="1">
    <location>
        <begin position="57"/>
        <end position="77"/>
    </location>
</feature>
<organism evidence="3 4">
    <name type="scientific">Fusarium anthophilum</name>
    <dbReference type="NCBI Taxonomy" id="48485"/>
    <lineage>
        <taxon>Eukaryota</taxon>
        <taxon>Fungi</taxon>
        <taxon>Dikarya</taxon>
        <taxon>Ascomycota</taxon>
        <taxon>Pezizomycotina</taxon>
        <taxon>Sordariomycetes</taxon>
        <taxon>Hypocreomycetidae</taxon>
        <taxon>Hypocreales</taxon>
        <taxon>Nectriaceae</taxon>
        <taxon>Fusarium</taxon>
        <taxon>Fusarium fujikuroi species complex</taxon>
    </lineage>
</organism>
<evidence type="ECO:0000313" key="3">
    <source>
        <dbReference type="EMBL" id="KAF5232111.1"/>
    </source>
</evidence>
<dbReference type="GO" id="GO:0006629">
    <property type="term" value="P:lipid metabolic process"/>
    <property type="evidence" value="ECO:0007669"/>
    <property type="project" value="InterPro"/>
</dbReference>
<evidence type="ECO:0000259" key="2">
    <source>
        <dbReference type="Pfam" id="PF00487"/>
    </source>
</evidence>
<feature type="domain" description="Fatty acid desaturase" evidence="2">
    <location>
        <begin position="52"/>
        <end position="268"/>
    </location>
</feature>
<keyword evidence="1" id="KW-0472">Membrane</keyword>
<keyword evidence="1" id="KW-1133">Transmembrane helix</keyword>
<proteinExistence type="predicted"/>
<feature type="transmembrane region" description="Helical" evidence="1">
    <location>
        <begin position="132"/>
        <end position="148"/>
    </location>
</feature>
<dbReference type="InterPro" id="IPR005804">
    <property type="entry name" value="FA_desaturase_dom"/>
</dbReference>
<gene>
    <name evidence="3" type="ORF">FANTH_13107</name>
</gene>
<evidence type="ECO:0000256" key="1">
    <source>
        <dbReference type="SAM" id="Phobius"/>
    </source>
</evidence>
<dbReference type="AlphaFoldDB" id="A0A8H4YQ56"/>
<dbReference type="Proteomes" id="UP000573603">
    <property type="component" value="Unassembled WGS sequence"/>
</dbReference>
<name>A0A8H4YQ56_9HYPO</name>
<feature type="transmembrane region" description="Helical" evidence="1">
    <location>
        <begin position="194"/>
        <end position="215"/>
    </location>
</feature>
<feature type="transmembrane region" description="Helical" evidence="1">
    <location>
        <begin position="25"/>
        <end position="45"/>
    </location>
</feature>
<accession>A0A8H4YQ56</accession>
<protein>
    <recommendedName>
        <fullName evidence="2">Fatty acid desaturase domain-containing protein</fullName>
    </recommendedName>
</protein>
<dbReference type="Pfam" id="PF00487">
    <property type="entry name" value="FA_desaturase"/>
    <property type="match status" value="1"/>
</dbReference>
<reference evidence="3 4" key="1">
    <citation type="journal article" date="2020" name="BMC Genomics">
        <title>Correction to: Identification and distribution of gene clusters required for synthesis of sphingolipid metabolism inhibitors in diverse species of the filamentous fungus Fusarium.</title>
        <authorList>
            <person name="Kim H.S."/>
            <person name="Lohmar J.M."/>
            <person name="Busman M."/>
            <person name="Brown D.W."/>
            <person name="Naumann T.A."/>
            <person name="Divon H.H."/>
            <person name="Lysoe E."/>
            <person name="Uhlig S."/>
            <person name="Proctor R.H."/>
        </authorList>
    </citation>
    <scope>NUCLEOTIDE SEQUENCE [LARGE SCALE GENOMIC DNA]</scope>
    <source>
        <strain evidence="3 4">NRRL 25214</strain>
    </source>
</reference>
<evidence type="ECO:0000313" key="4">
    <source>
        <dbReference type="Proteomes" id="UP000573603"/>
    </source>
</evidence>
<comment type="caution">
    <text evidence="3">The sequence shown here is derived from an EMBL/GenBank/DDBJ whole genome shotgun (WGS) entry which is preliminary data.</text>
</comment>
<keyword evidence="1" id="KW-0812">Transmembrane</keyword>
<keyword evidence="4" id="KW-1185">Reference proteome</keyword>